<proteinExistence type="predicted"/>
<sequence length="103" mass="10988">MRENGFTVEERPVADMDAVKQRLGVPDAAASCHTAQVGDYLIEGHVPAADVKRLLRERPAVRGLAAPGMPMGSPGMETPGVAAERYAVVTFDRDGVTGVYARH</sequence>
<keyword evidence="2" id="KW-1185">Reference proteome</keyword>
<dbReference type="AlphaFoldDB" id="A0A1Y2K236"/>
<organism evidence="1 2">
    <name type="scientific">Magnetofaba australis IT-1</name>
    <dbReference type="NCBI Taxonomy" id="1434232"/>
    <lineage>
        <taxon>Bacteria</taxon>
        <taxon>Pseudomonadati</taxon>
        <taxon>Pseudomonadota</taxon>
        <taxon>Magnetococcia</taxon>
        <taxon>Magnetococcales</taxon>
        <taxon>Magnetococcaceae</taxon>
        <taxon>Magnetofaba</taxon>
    </lineage>
</organism>
<dbReference type="Pfam" id="PF04214">
    <property type="entry name" value="DUF411"/>
    <property type="match status" value="1"/>
</dbReference>
<dbReference type="InterPro" id="IPR007332">
    <property type="entry name" value="DUF411"/>
</dbReference>
<evidence type="ECO:0008006" key="3">
    <source>
        <dbReference type="Google" id="ProtNLM"/>
    </source>
</evidence>
<reference evidence="1 2" key="1">
    <citation type="journal article" date="2016" name="BMC Genomics">
        <title>Combined genomic and structural analyses of a cultured magnetotactic bacterium reveals its niche adaptation to a dynamic environment.</title>
        <authorList>
            <person name="Araujo A.C."/>
            <person name="Morillo V."/>
            <person name="Cypriano J."/>
            <person name="Teixeira L.C."/>
            <person name="Leao P."/>
            <person name="Lyra S."/>
            <person name="Almeida L.G."/>
            <person name="Bazylinski D.A."/>
            <person name="Vasconcellos A.T."/>
            <person name="Abreu F."/>
            <person name="Lins U."/>
        </authorList>
    </citation>
    <scope>NUCLEOTIDE SEQUENCE [LARGE SCALE GENOMIC DNA]</scope>
    <source>
        <strain evidence="1 2">IT-1</strain>
    </source>
</reference>
<name>A0A1Y2K236_9PROT</name>
<comment type="caution">
    <text evidence="1">The sequence shown here is derived from an EMBL/GenBank/DDBJ whole genome shotgun (WGS) entry which is preliminary data.</text>
</comment>
<evidence type="ECO:0000313" key="1">
    <source>
        <dbReference type="EMBL" id="OSM02100.1"/>
    </source>
</evidence>
<accession>A0A1Y2K236</accession>
<dbReference type="STRING" id="1434232.MAIT1_02188"/>
<gene>
    <name evidence="1" type="ORF">MAIT1_02188</name>
</gene>
<protein>
    <recommendedName>
        <fullName evidence="3">Metal-binding protein</fullName>
    </recommendedName>
</protein>
<dbReference type="Proteomes" id="UP000194003">
    <property type="component" value="Unassembled WGS sequence"/>
</dbReference>
<dbReference type="EMBL" id="LVJN01000020">
    <property type="protein sequence ID" value="OSM02100.1"/>
    <property type="molecule type" value="Genomic_DNA"/>
</dbReference>
<evidence type="ECO:0000313" key="2">
    <source>
        <dbReference type="Proteomes" id="UP000194003"/>
    </source>
</evidence>